<evidence type="ECO:0000259" key="1">
    <source>
        <dbReference type="Pfam" id="PF11740"/>
    </source>
</evidence>
<feature type="domain" description="KfrA N-terminal DNA-binding" evidence="1">
    <location>
        <begin position="11"/>
        <end position="63"/>
    </location>
</feature>
<evidence type="ECO:0000313" key="3">
    <source>
        <dbReference type="Proteomes" id="UP000092093"/>
    </source>
</evidence>
<dbReference type="AlphaFoldDB" id="A0A1B7WYP4"/>
<dbReference type="Proteomes" id="UP000092093">
    <property type="component" value="Unassembled WGS sequence"/>
</dbReference>
<dbReference type="Pfam" id="PF11740">
    <property type="entry name" value="KfrA_N"/>
    <property type="match status" value="1"/>
</dbReference>
<proteinExistence type="predicted"/>
<protein>
    <recommendedName>
        <fullName evidence="1">KfrA N-terminal DNA-binding domain-containing protein</fullName>
    </recommendedName>
</protein>
<evidence type="ECO:0000313" key="2">
    <source>
        <dbReference type="EMBL" id="OBQ42241.1"/>
    </source>
</evidence>
<gene>
    <name evidence="2" type="ORF">AN484_18845</name>
</gene>
<sequence length="192" mass="21545">MTSTPLEPNLKDRIFEICENLYKKSEKVSREKVRSVLGGGSFSTIGPMIKEWKEQKKVQLSSEGTYQNQLEDVDQEESNIVLSPDSKIESPTEQLYPTNTQADFIPDDDMSSIVRAGAEKAASLLIAQEAVASHYFQNPNELPEDLKQQLQGMRGNFTQARSQAAMTAFNPQKMINMVMSKVKKPDQEELIG</sequence>
<comment type="caution">
    <text evidence="2">The sequence shown here is derived from an EMBL/GenBank/DDBJ whole genome shotgun (WGS) entry which is preliminary data.</text>
</comment>
<dbReference type="InterPro" id="IPR021104">
    <property type="entry name" value="KfrA_DNA-bd_N"/>
</dbReference>
<name>A0A1B7WYP4_APHFL</name>
<reference evidence="2 3" key="1">
    <citation type="submission" date="2015-09" db="EMBL/GenBank/DDBJ databases">
        <title>Aphanizomenon flos-aquae WA102.</title>
        <authorList>
            <person name="Driscoll C."/>
        </authorList>
    </citation>
    <scope>NUCLEOTIDE SEQUENCE [LARGE SCALE GENOMIC DNA]</scope>
    <source>
        <strain evidence="2">WA102</strain>
    </source>
</reference>
<dbReference type="EMBL" id="LJOW01000117">
    <property type="protein sequence ID" value="OBQ42241.1"/>
    <property type="molecule type" value="Genomic_DNA"/>
</dbReference>
<accession>A0A1B7WYP4</accession>
<organism evidence="2 3">
    <name type="scientific">Aphanizomenon flos-aquae WA102</name>
    <dbReference type="NCBI Taxonomy" id="1710896"/>
    <lineage>
        <taxon>Bacteria</taxon>
        <taxon>Bacillati</taxon>
        <taxon>Cyanobacteriota</taxon>
        <taxon>Cyanophyceae</taxon>
        <taxon>Nostocales</taxon>
        <taxon>Aphanizomenonaceae</taxon>
        <taxon>Aphanizomenon</taxon>
    </lineage>
</organism>